<evidence type="ECO:0000256" key="10">
    <source>
        <dbReference type="PROSITE-ProRule" id="PRU00339"/>
    </source>
</evidence>
<evidence type="ECO:0000256" key="8">
    <source>
        <dbReference type="ARBA" id="ARBA00023136"/>
    </source>
</evidence>
<dbReference type="PANTHER" id="PTHR46208">
    <property type="entry name" value="MITOCHONDRIAL IMPORT RECEPTOR SUBUNIT TOM70"/>
    <property type="match status" value="1"/>
</dbReference>
<keyword evidence="7" id="KW-0496">Mitochondrion</keyword>
<dbReference type="RefSeq" id="XP_038062805.1">
    <property type="nucleotide sequence ID" value="XM_038206877.1"/>
</dbReference>
<keyword evidence="14" id="KW-1185">Reference proteome</keyword>
<dbReference type="Gene3D" id="1.25.40.10">
    <property type="entry name" value="Tetratricopeptide repeat domain"/>
    <property type="match status" value="2"/>
</dbReference>
<feature type="repeat" description="TPR" evidence="10">
    <location>
        <begin position="436"/>
        <end position="469"/>
    </location>
</feature>
<dbReference type="GO" id="GO:0045039">
    <property type="term" value="P:protein insertion into mitochondrial inner membrane"/>
    <property type="evidence" value="ECO:0007669"/>
    <property type="project" value="TreeGrafter"/>
</dbReference>
<dbReference type="Proteomes" id="UP000887568">
    <property type="component" value="Unplaced"/>
</dbReference>
<dbReference type="Pfam" id="PF13414">
    <property type="entry name" value="TPR_11"/>
    <property type="match status" value="1"/>
</dbReference>
<dbReference type="InterPro" id="IPR019734">
    <property type="entry name" value="TPR_rpt"/>
</dbReference>
<dbReference type="PROSITE" id="PS50005">
    <property type="entry name" value="TPR"/>
    <property type="match status" value="4"/>
</dbReference>
<dbReference type="SUPFAM" id="SSF48452">
    <property type="entry name" value="TPR-like"/>
    <property type="match status" value="2"/>
</dbReference>
<dbReference type="GO" id="GO:0030943">
    <property type="term" value="F:mitochondrion targeting sequence binding"/>
    <property type="evidence" value="ECO:0007669"/>
    <property type="project" value="TreeGrafter"/>
</dbReference>
<dbReference type="Pfam" id="PF13181">
    <property type="entry name" value="TPR_8"/>
    <property type="match status" value="1"/>
</dbReference>
<dbReference type="InterPro" id="IPR011990">
    <property type="entry name" value="TPR-like_helical_dom_sf"/>
</dbReference>
<dbReference type="GO" id="GO:0008320">
    <property type="term" value="F:protein transmembrane transporter activity"/>
    <property type="evidence" value="ECO:0007669"/>
    <property type="project" value="TreeGrafter"/>
</dbReference>
<reference evidence="13" key="1">
    <citation type="submission" date="2022-11" db="UniProtKB">
        <authorList>
            <consortium name="EnsemblMetazoa"/>
        </authorList>
    </citation>
    <scope>IDENTIFICATION</scope>
</reference>
<keyword evidence="4" id="KW-1000">Mitochondrion outer membrane</keyword>
<dbReference type="GeneID" id="119733279"/>
<evidence type="ECO:0000256" key="12">
    <source>
        <dbReference type="SAM" id="Phobius"/>
    </source>
</evidence>
<evidence type="ECO:0000313" key="14">
    <source>
        <dbReference type="Proteomes" id="UP000887568"/>
    </source>
</evidence>
<evidence type="ECO:0000313" key="13">
    <source>
        <dbReference type="EnsemblMetazoa" id="XP_038062805.1"/>
    </source>
</evidence>
<sequence>MADSGEASADVGSSLPKSWKIALAIGAPIAIGVAVGAFYYSRRRSDLSSGEKGGKTQTKGKAKQGEPTAHAAAADERTPEEKAQGSKNKGNKYFKAGRYEQAIACYNEAIELVPLDKTKDLSTFYQNRAAAHEQLKNYAQVVTDCTKALELNARYVKALFRRAKAFENMNQKMACLEDTTAVCILENFSHNQSMLLADKMLKELGKEKAQQRYKERVPSLPSGQFIRSYFSSFSDDGISRSSNDYNDEGAGDVGNTGYRKAHRLFTNGDYNGVIEACDEEINTDGDKLAEALLMRATFYLLMGQAAEARPDLDRLIGMDESSKKLRANALIKRGSMHMQEGNSSDAMNDFATAVRIDPDNADIYHHRGQLNLLLDRIDDAAQDFEKCNKLNSNFALAHAQYSYAKYRLALVHQSPMQLHTAMQELENSTKKFPTCAEAFALYAQAQSDQGQFHVADEYFQKAIALEPDNPTAYVHRGLLHLSWKKDADGAIAMIQKALEIDSKCDFAYETLGTIEVQRGNMSAAKSYFEKAIDLARTEMEMSHLFSLSVAAEAQRNVTTKYNITPPSPIL</sequence>
<evidence type="ECO:0000256" key="5">
    <source>
        <dbReference type="ARBA" id="ARBA00022803"/>
    </source>
</evidence>
<evidence type="ECO:0000256" key="11">
    <source>
        <dbReference type="SAM" id="MobiDB-lite"/>
    </source>
</evidence>
<evidence type="ECO:0000256" key="1">
    <source>
        <dbReference type="ARBA" id="ARBA00004572"/>
    </source>
</evidence>
<evidence type="ECO:0000256" key="7">
    <source>
        <dbReference type="ARBA" id="ARBA00023128"/>
    </source>
</evidence>
<keyword evidence="6 12" id="KW-1133">Transmembrane helix</keyword>
<keyword evidence="3" id="KW-0677">Repeat</keyword>
<dbReference type="EnsemblMetazoa" id="XM_038206877.1">
    <property type="protein sequence ID" value="XP_038062805.1"/>
    <property type="gene ID" value="LOC119733279"/>
</dbReference>
<organism evidence="13 14">
    <name type="scientific">Patiria miniata</name>
    <name type="common">Bat star</name>
    <name type="synonym">Asterina miniata</name>
    <dbReference type="NCBI Taxonomy" id="46514"/>
    <lineage>
        <taxon>Eukaryota</taxon>
        <taxon>Metazoa</taxon>
        <taxon>Echinodermata</taxon>
        <taxon>Eleutherozoa</taxon>
        <taxon>Asterozoa</taxon>
        <taxon>Asteroidea</taxon>
        <taxon>Valvatacea</taxon>
        <taxon>Valvatida</taxon>
        <taxon>Asterinidae</taxon>
        <taxon>Patiria</taxon>
    </lineage>
</organism>
<keyword evidence="8 12" id="KW-0472">Membrane</keyword>
<feature type="region of interest" description="Disordered" evidence="11">
    <location>
        <begin position="44"/>
        <end position="90"/>
    </location>
</feature>
<feature type="repeat" description="TPR" evidence="10">
    <location>
        <begin position="83"/>
        <end position="116"/>
    </location>
</feature>
<keyword evidence="5 10" id="KW-0802">TPR repeat</keyword>
<feature type="repeat" description="TPR" evidence="10">
    <location>
        <begin position="505"/>
        <end position="538"/>
    </location>
</feature>
<dbReference type="CTD" id="9868"/>
<evidence type="ECO:0008006" key="15">
    <source>
        <dbReference type="Google" id="ProtNLM"/>
    </source>
</evidence>
<dbReference type="OMA" id="QWRGDIE"/>
<dbReference type="AlphaFoldDB" id="A0A914AFQ6"/>
<name>A0A914AFQ6_PATMI</name>
<accession>A0A914AFQ6</accession>
<dbReference type="Pfam" id="PF13432">
    <property type="entry name" value="TPR_16"/>
    <property type="match status" value="1"/>
</dbReference>
<evidence type="ECO:0000256" key="2">
    <source>
        <dbReference type="ARBA" id="ARBA00022692"/>
    </source>
</evidence>
<dbReference type="GO" id="GO:0005741">
    <property type="term" value="C:mitochondrial outer membrane"/>
    <property type="evidence" value="ECO:0007669"/>
    <property type="project" value="UniProtKB-SubCell"/>
</dbReference>
<dbReference type="PANTHER" id="PTHR46208:SF1">
    <property type="entry name" value="MITOCHONDRIAL IMPORT RECEPTOR SUBUNIT TOM70"/>
    <property type="match status" value="1"/>
</dbReference>
<dbReference type="SMART" id="SM00028">
    <property type="entry name" value="TPR"/>
    <property type="match status" value="9"/>
</dbReference>
<evidence type="ECO:0000256" key="4">
    <source>
        <dbReference type="ARBA" id="ARBA00022787"/>
    </source>
</evidence>
<protein>
    <recommendedName>
        <fullName evidence="15">Mitochondrial import receptor subunit TOM70</fullName>
    </recommendedName>
</protein>
<keyword evidence="2 12" id="KW-0812">Transmembrane</keyword>
<feature type="repeat" description="TPR" evidence="10">
    <location>
        <begin position="327"/>
        <end position="360"/>
    </location>
</feature>
<evidence type="ECO:0000256" key="3">
    <source>
        <dbReference type="ARBA" id="ARBA00022737"/>
    </source>
</evidence>
<evidence type="ECO:0000256" key="9">
    <source>
        <dbReference type="ARBA" id="ARBA00038030"/>
    </source>
</evidence>
<comment type="subcellular location">
    <subcellularLocation>
        <location evidence="1">Mitochondrion outer membrane</location>
        <topology evidence="1">Single-pass membrane protein</topology>
    </subcellularLocation>
</comment>
<feature type="compositionally biased region" description="Basic and acidic residues" evidence="11">
    <location>
        <begin position="73"/>
        <end position="84"/>
    </location>
</feature>
<dbReference type="Pfam" id="PF00515">
    <property type="entry name" value="TPR_1"/>
    <property type="match status" value="1"/>
</dbReference>
<evidence type="ECO:0000256" key="6">
    <source>
        <dbReference type="ARBA" id="ARBA00022989"/>
    </source>
</evidence>
<dbReference type="GO" id="GO:0030150">
    <property type="term" value="P:protein import into mitochondrial matrix"/>
    <property type="evidence" value="ECO:0007669"/>
    <property type="project" value="TreeGrafter"/>
</dbReference>
<dbReference type="OrthoDB" id="66418at2759"/>
<feature type="transmembrane region" description="Helical" evidence="12">
    <location>
        <begin position="21"/>
        <end position="40"/>
    </location>
</feature>
<proteinExistence type="inferred from homology"/>
<comment type="similarity">
    <text evidence="9">Belongs to the Tom70 family.</text>
</comment>